<organism evidence="2 3">
    <name type="scientific">Urochloa decumbens</name>
    <dbReference type="NCBI Taxonomy" id="240449"/>
    <lineage>
        <taxon>Eukaryota</taxon>
        <taxon>Viridiplantae</taxon>
        <taxon>Streptophyta</taxon>
        <taxon>Embryophyta</taxon>
        <taxon>Tracheophyta</taxon>
        <taxon>Spermatophyta</taxon>
        <taxon>Magnoliopsida</taxon>
        <taxon>Liliopsida</taxon>
        <taxon>Poales</taxon>
        <taxon>Poaceae</taxon>
        <taxon>PACMAD clade</taxon>
        <taxon>Panicoideae</taxon>
        <taxon>Panicodae</taxon>
        <taxon>Paniceae</taxon>
        <taxon>Melinidinae</taxon>
        <taxon>Urochloa</taxon>
    </lineage>
</organism>
<evidence type="ECO:0000259" key="1">
    <source>
        <dbReference type="Pfam" id="PF23247"/>
    </source>
</evidence>
<dbReference type="InterPro" id="IPR050905">
    <property type="entry name" value="Plant_NBS-LRR"/>
</dbReference>
<protein>
    <recommendedName>
        <fullName evidence="1">Disease resistance protein At4g27190-like leucine-rich repeats domain-containing protein</fullName>
    </recommendedName>
</protein>
<dbReference type="AlphaFoldDB" id="A0ABC9AL48"/>
<dbReference type="PANTHER" id="PTHR33463:SF148">
    <property type="entry name" value="NB-ARC DOMAIN-CONTAINING PROTEIN"/>
    <property type="match status" value="1"/>
</dbReference>
<gene>
    <name evidence="2" type="ORF">URODEC1_LOCUS56474</name>
</gene>
<dbReference type="InterPro" id="IPR032675">
    <property type="entry name" value="LRR_dom_sf"/>
</dbReference>
<dbReference type="SUPFAM" id="SSF52058">
    <property type="entry name" value="L domain-like"/>
    <property type="match status" value="1"/>
</dbReference>
<name>A0ABC9AL48_9POAL</name>
<dbReference type="Proteomes" id="UP001497457">
    <property type="component" value="Chromosome 21rd"/>
</dbReference>
<dbReference type="InterPro" id="IPR057135">
    <property type="entry name" value="At4g27190-like_LRR"/>
</dbReference>
<dbReference type="PANTHER" id="PTHR33463">
    <property type="entry name" value="NB-ARC DOMAIN-CONTAINING PROTEIN-RELATED"/>
    <property type="match status" value="1"/>
</dbReference>
<dbReference type="SUPFAM" id="SSF52047">
    <property type="entry name" value="RNI-like"/>
    <property type="match status" value="1"/>
</dbReference>
<proteinExistence type="predicted"/>
<feature type="domain" description="Disease resistance protein At4g27190-like leucine-rich repeats" evidence="1">
    <location>
        <begin position="861"/>
        <end position="959"/>
    </location>
</feature>
<evidence type="ECO:0000313" key="3">
    <source>
        <dbReference type="Proteomes" id="UP001497457"/>
    </source>
</evidence>
<dbReference type="Pfam" id="PF23247">
    <property type="entry name" value="LRR_RPS2"/>
    <property type="match status" value="1"/>
</dbReference>
<sequence>MRTEVIKEDTIDGAVDRILEELKEDDTAGTARSTTSSGRHNVIYFDGWDGLGASAVLRAVGRRLTAPAAAASPEFSQVFHINCSKWESRRATQRALAKQLKLPAPVMAMFDAQDEEDDYHGVDRGSRAEIPQVAGAICQHIQKLSRRFLVIFLNGSSEEIDLDSLGFPLSGYLGNKVLWSFQGRFRLYPRTKVDSALKSTGTTTDVVLSAVSSHNNLSHLLDQEAAEVASEINIGGVDWSAAATNCFLHTVKLHDMGSRLVDYDLATHGCNYWKCDGTIELNLGGDVGTDEGADRLWLSCDALQCEMRTDEDCFQNPYVPSLMARGLSERRAYWTSPTYGFMLIPSTIGHIPKGMFQHFDKLCVLKLSECMFSLKSPPFLCCHNLRFLWVDHCRPLGSTDYVVGKEEEDIRQCFQRLWVLDVRRSKSAFLSAKMIDFMTQLRELNVMEEYWLDMDPLQGRLHNIRRFRVTKSSPVCCTDPEDLFSGMGKLELLEFSGNYSSPTKRLSQLSVGSSCSSLETVIIDGSDCLLRISLTGCVKLNNLFFSGPFPSLRSLDITGSAVKTLDLSTVTAPVLDELILLDSGKLCAILWPPEDKRKRYLGKLRVDTTQKEATTAGDHGTGRSPAPTAFNWYISVRDARLLGSLVPVRDYFGPHCAHVDISTIPSPTLAPTATAVAGSKDDGTKSGSRQQVQVNLQQQMLKDNAIYADISAALNALYQDEGDGDAPLIKCCICPPPPCVPSQGCYMHIEDQMRAGLQGATITMPGFICDSAKILHVHDSLFINSILADPLVSTTWSQLEWCRIERCPNLECVISSRNGAGPGGHNSDTDMFKKLRTIWASHLLNTRYIWSWSVSAGRWDTAFMGLTLLHLDYCPRLIYVTHLAEMAGLESLETLEIMWCGDLSMVFKGSANWRQFPNLKHIHLHELPKLQSICDIGSSIHAPNLVIIKIRGCWNLKTLPYVGGKNMVECDCEKEWWDRLEWGPFVDPNRQLYKPTHSRHYKKTLLRGSVLR</sequence>
<keyword evidence="3" id="KW-1185">Reference proteome</keyword>
<evidence type="ECO:0000313" key="2">
    <source>
        <dbReference type="EMBL" id="CAL4982125.1"/>
    </source>
</evidence>
<accession>A0ABC9AL48</accession>
<dbReference type="EMBL" id="OZ075131">
    <property type="protein sequence ID" value="CAL4982125.1"/>
    <property type="molecule type" value="Genomic_DNA"/>
</dbReference>
<reference evidence="2" key="1">
    <citation type="submission" date="2024-10" db="EMBL/GenBank/DDBJ databases">
        <authorList>
            <person name="Ryan C."/>
        </authorList>
    </citation>
    <scope>NUCLEOTIDE SEQUENCE [LARGE SCALE GENOMIC DNA]</scope>
</reference>
<dbReference type="Gene3D" id="3.80.10.10">
    <property type="entry name" value="Ribonuclease Inhibitor"/>
    <property type="match status" value="2"/>
</dbReference>